<dbReference type="InterPro" id="IPR013216">
    <property type="entry name" value="Methyltransf_11"/>
</dbReference>
<dbReference type="Proteomes" id="UP001060414">
    <property type="component" value="Chromosome"/>
</dbReference>
<gene>
    <name evidence="2" type="ORF">L9S41_15910</name>
</gene>
<accession>A0ABY5ZMW0</accession>
<dbReference type="SUPFAM" id="SSF53335">
    <property type="entry name" value="S-adenosyl-L-methionine-dependent methyltransferases"/>
    <property type="match status" value="1"/>
</dbReference>
<dbReference type="Pfam" id="PF08241">
    <property type="entry name" value="Methyltransf_11"/>
    <property type="match status" value="1"/>
</dbReference>
<proteinExistence type="predicted"/>
<keyword evidence="2" id="KW-0489">Methyltransferase</keyword>
<dbReference type="EMBL" id="CP092109">
    <property type="protein sequence ID" value="UWZ79150.1"/>
    <property type="molecule type" value="Genomic_DNA"/>
</dbReference>
<evidence type="ECO:0000313" key="2">
    <source>
        <dbReference type="EMBL" id="UWZ79150.1"/>
    </source>
</evidence>
<keyword evidence="3" id="KW-1185">Reference proteome</keyword>
<reference evidence="2" key="1">
    <citation type="journal article" date="2022" name="Environ. Microbiol.">
        <title>Geoalkalibacter halelectricus SAP #1 sp. nov. possessing extracellular electron transfer and mineral#reducing capabilities from a haloalkaline environment.</title>
        <authorList>
            <person name="Yadav S."/>
            <person name="Singh R."/>
            <person name="Sundharam S.S."/>
            <person name="Chaudhary S."/>
            <person name="Krishnamurthi S."/>
            <person name="Patil S.A."/>
        </authorList>
    </citation>
    <scope>NUCLEOTIDE SEQUENCE</scope>
    <source>
        <strain evidence="2">SAP-1</strain>
    </source>
</reference>
<name>A0ABY5ZMW0_9BACT</name>
<dbReference type="Gene3D" id="3.40.50.150">
    <property type="entry name" value="Vaccinia Virus protein VP39"/>
    <property type="match status" value="1"/>
</dbReference>
<dbReference type="RefSeq" id="WP_260747507.1">
    <property type="nucleotide sequence ID" value="NZ_CP092109.1"/>
</dbReference>
<evidence type="ECO:0000259" key="1">
    <source>
        <dbReference type="Pfam" id="PF08241"/>
    </source>
</evidence>
<protein>
    <submittedName>
        <fullName evidence="2">Class I SAM-dependent methyltransferase</fullName>
    </submittedName>
</protein>
<dbReference type="PANTHER" id="PTHR43591">
    <property type="entry name" value="METHYLTRANSFERASE"/>
    <property type="match status" value="1"/>
</dbReference>
<keyword evidence="2" id="KW-0808">Transferase</keyword>
<dbReference type="CDD" id="cd02440">
    <property type="entry name" value="AdoMet_MTases"/>
    <property type="match status" value="1"/>
</dbReference>
<dbReference type="GO" id="GO:0008168">
    <property type="term" value="F:methyltransferase activity"/>
    <property type="evidence" value="ECO:0007669"/>
    <property type="project" value="UniProtKB-KW"/>
</dbReference>
<dbReference type="GO" id="GO:0032259">
    <property type="term" value="P:methylation"/>
    <property type="evidence" value="ECO:0007669"/>
    <property type="project" value="UniProtKB-KW"/>
</dbReference>
<evidence type="ECO:0000313" key="3">
    <source>
        <dbReference type="Proteomes" id="UP001060414"/>
    </source>
</evidence>
<dbReference type="InterPro" id="IPR029063">
    <property type="entry name" value="SAM-dependent_MTases_sf"/>
</dbReference>
<sequence>MVSHFDLLAPVYEKLLGPPDPRLWAELLRLPCTGILLDAGGGTGRVSGAMASLVDQVVVSDVSRHMLRRAYVKKGLGAVQSDVATLPFPDGCFQRILVVDALHHFPRQQAALAELTRVLAPGGRLVIEEFDIARLPVKALALFERLLLMGSRFPSVEQILAMIKRCGVRGEIRRDGMAVRVIVDK</sequence>
<dbReference type="PANTHER" id="PTHR43591:SF24">
    <property type="entry name" value="2-METHOXY-6-POLYPRENYL-1,4-BENZOQUINOL METHYLASE, MITOCHONDRIAL"/>
    <property type="match status" value="1"/>
</dbReference>
<feature type="domain" description="Methyltransferase type 11" evidence="1">
    <location>
        <begin position="37"/>
        <end position="127"/>
    </location>
</feature>
<organism evidence="2 3">
    <name type="scientific">Geoalkalibacter halelectricus</name>
    <dbReference type="NCBI Taxonomy" id="2847045"/>
    <lineage>
        <taxon>Bacteria</taxon>
        <taxon>Pseudomonadati</taxon>
        <taxon>Thermodesulfobacteriota</taxon>
        <taxon>Desulfuromonadia</taxon>
        <taxon>Desulfuromonadales</taxon>
        <taxon>Geoalkalibacteraceae</taxon>
        <taxon>Geoalkalibacter</taxon>
    </lineage>
</organism>